<name>A0ABW5WB58_9PSEU</name>
<keyword evidence="1" id="KW-0472">Membrane</keyword>
<dbReference type="RefSeq" id="WP_377391390.1">
    <property type="nucleotide sequence ID" value="NZ_JBHSAN010000024.1"/>
</dbReference>
<dbReference type="InterPro" id="IPR036259">
    <property type="entry name" value="MFS_trans_sf"/>
</dbReference>
<accession>A0ABW5WB58</accession>
<reference evidence="3" key="1">
    <citation type="journal article" date="2019" name="Int. J. Syst. Evol. Microbiol.">
        <title>The Global Catalogue of Microorganisms (GCM) 10K type strain sequencing project: providing services to taxonomists for standard genome sequencing and annotation.</title>
        <authorList>
            <consortium name="The Broad Institute Genomics Platform"/>
            <consortium name="The Broad Institute Genome Sequencing Center for Infectious Disease"/>
            <person name="Wu L."/>
            <person name="Ma J."/>
        </authorList>
    </citation>
    <scope>NUCLEOTIDE SEQUENCE [LARGE SCALE GENOMIC DNA]</scope>
    <source>
        <strain evidence="3">IBRC-M 10906</strain>
    </source>
</reference>
<proteinExistence type="predicted"/>
<feature type="transmembrane region" description="Helical" evidence="1">
    <location>
        <begin position="12"/>
        <end position="34"/>
    </location>
</feature>
<comment type="caution">
    <text evidence="2">The sequence shown here is derived from an EMBL/GenBank/DDBJ whole genome shotgun (WGS) entry which is preliminary data.</text>
</comment>
<keyword evidence="1" id="KW-1133">Transmembrane helix</keyword>
<dbReference type="Proteomes" id="UP001597478">
    <property type="component" value="Unassembled WGS sequence"/>
</dbReference>
<keyword evidence="3" id="KW-1185">Reference proteome</keyword>
<evidence type="ECO:0000256" key="1">
    <source>
        <dbReference type="SAM" id="Phobius"/>
    </source>
</evidence>
<evidence type="ECO:0000313" key="2">
    <source>
        <dbReference type="EMBL" id="MFD2801183.1"/>
    </source>
</evidence>
<evidence type="ECO:0008006" key="4">
    <source>
        <dbReference type="Google" id="ProtNLM"/>
    </source>
</evidence>
<organism evidence="2 3">
    <name type="scientific">Prauserella oleivorans</name>
    <dbReference type="NCBI Taxonomy" id="1478153"/>
    <lineage>
        <taxon>Bacteria</taxon>
        <taxon>Bacillati</taxon>
        <taxon>Actinomycetota</taxon>
        <taxon>Actinomycetes</taxon>
        <taxon>Pseudonocardiales</taxon>
        <taxon>Pseudonocardiaceae</taxon>
        <taxon>Prauserella</taxon>
    </lineage>
</organism>
<dbReference type="SUPFAM" id="SSF103473">
    <property type="entry name" value="MFS general substrate transporter"/>
    <property type="match status" value="1"/>
</dbReference>
<keyword evidence="1" id="KW-0812">Transmembrane</keyword>
<gene>
    <name evidence="2" type="ORF">ACFS2C_17460</name>
</gene>
<feature type="transmembrane region" description="Helical" evidence="1">
    <location>
        <begin position="79"/>
        <end position="97"/>
    </location>
</feature>
<dbReference type="EMBL" id="JBHUOF010000021">
    <property type="protein sequence ID" value="MFD2801183.1"/>
    <property type="molecule type" value="Genomic_DNA"/>
</dbReference>
<dbReference type="Gene3D" id="1.20.1250.20">
    <property type="entry name" value="MFS general substrate transporter like domains"/>
    <property type="match status" value="1"/>
</dbReference>
<sequence>MTEDAISPCDTVLGLTCLSMVAVGVLGYMAPYWAMASRVLSREHTAVGLAAINTVAALGGFFGPYVIGQNATADDVSLGLYFPIGCLLVCALMLAFLKVPRESRAPEAEQVAPVTTS</sequence>
<evidence type="ECO:0000313" key="3">
    <source>
        <dbReference type="Proteomes" id="UP001597478"/>
    </source>
</evidence>
<protein>
    <recommendedName>
        <fullName evidence="4">MFS transporter</fullName>
    </recommendedName>
</protein>
<feature type="transmembrane region" description="Helical" evidence="1">
    <location>
        <begin position="46"/>
        <end position="67"/>
    </location>
</feature>